<feature type="signal peptide" evidence="1">
    <location>
        <begin position="1"/>
        <end position="46"/>
    </location>
</feature>
<feature type="chain" id="PRO_5047387974" description="Invasion protein" evidence="1">
    <location>
        <begin position="47"/>
        <end position="193"/>
    </location>
</feature>
<organism evidence="2 3">
    <name type="scientific">Thioclava electrotropha</name>
    <dbReference type="NCBI Taxonomy" id="1549850"/>
    <lineage>
        <taxon>Bacteria</taxon>
        <taxon>Pseudomonadati</taxon>
        <taxon>Pseudomonadota</taxon>
        <taxon>Alphaproteobacteria</taxon>
        <taxon>Rhodobacterales</taxon>
        <taxon>Paracoccaceae</taxon>
        <taxon>Thioclava</taxon>
    </lineage>
</organism>
<accession>A0ABX6YW51</accession>
<dbReference type="Pfam" id="PF06776">
    <property type="entry name" value="IalB"/>
    <property type="match status" value="1"/>
</dbReference>
<dbReference type="EMBL" id="CP053562">
    <property type="protein sequence ID" value="QPZ92092.1"/>
    <property type="molecule type" value="Genomic_DNA"/>
</dbReference>
<reference evidence="2 3" key="1">
    <citation type="submission" date="2020-05" db="EMBL/GenBank/DDBJ databases">
        <title>Thioclava electrotropha strain Elox9 finished genome.</title>
        <authorList>
            <person name="Rowe A.R."/>
            <person name="Wilbanks E.G."/>
        </authorList>
    </citation>
    <scope>NUCLEOTIDE SEQUENCE [LARGE SCALE GENOMIC DNA]</scope>
    <source>
        <strain evidence="2 3">Elox9</strain>
    </source>
</reference>
<evidence type="ECO:0000256" key="1">
    <source>
        <dbReference type="SAM" id="SignalP"/>
    </source>
</evidence>
<dbReference type="Proteomes" id="UP000192422">
    <property type="component" value="Chromosome"/>
</dbReference>
<name>A0ABX6YW51_9RHOB</name>
<gene>
    <name evidence="2" type="ORF">AKL02_015170</name>
</gene>
<protein>
    <recommendedName>
        <fullName evidence="4">Invasion protein</fullName>
    </recommendedName>
</protein>
<dbReference type="RefSeq" id="WP_165756936.1">
    <property type="nucleotide sequence ID" value="NZ_CP053562.1"/>
</dbReference>
<proteinExistence type="predicted"/>
<evidence type="ECO:0000313" key="3">
    <source>
        <dbReference type="Proteomes" id="UP000192422"/>
    </source>
</evidence>
<keyword evidence="1" id="KW-0732">Signal</keyword>
<evidence type="ECO:0000313" key="2">
    <source>
        <dbReference type="EMBL" id="QPZ92092.1"/>
    </source>
</evidence>
<sequence length="193" mass="21078">MGILFRSSRSIPILRSRITAPSAFPGNRTFILRFTLFLVLSLSASAAPAEAAPQSWTFRDWKVSCPQAAEPCIAATTTLAADRTWLATLRMQPEHDGGARLQVLLPQQIHLGSGAFAKLSGRSEQRLRLIRCVPGACEARVDLPHTELAAWKAARVAQLTYRPAPNAPPIHFDVSLMGLTNALARARDEEAQK</sequence>
<dbReference type="Gene3D" id="2.60.40.1880">
    <property type="entry name" value="Invasion associated locus B (IalB) protein"/>
    <property type="match status" value="1"/>
</dbReference>
<dbReference type="InterPro" id="IPR038696">
    <property type="entry name" value="IalB_sf"/>
</dbReference>
<dbReference type="InterPro" id="IPR010642">
    <property type="entry name" value="Invasion_prot_B"/>
</dbReference>
<evidence type="ECO:0008006" key="4">
    <source>
        <dbReference type="Google" id="ProtNLM"/>
    </source>
</evidence>
<keyword evidence="3" id="KW-1185">Reference proteome</keyword>